<organism evidence="2 3">
    <name type="scientific">Panaeolus cyanescens</name>
    <dbReference type="NCBI Taxonomy" id="181874"/>
    <lineage>
        <taxon>Eukaryota</taxon>
        <taxon>Fungi</taxon>
        <taxon>Dikarya</taxon>
        <taxon>Basidiomycota</taxon>
        <taxon>Agaricomycotina</taxon>
        <taxon>Agaricomycetes</taxon>
        <taxon>Agaricomycetidae</taxon>
        <taxon>Agaricales</taxon>
        <taxon>Agaricineae</taxon>
        <taxon>Galeropsidaceae</taxon>
        <taxon>Panaeolus</taxon>
    </lineage>
</organism>
<feature type="domain" description="Hemerythrin-like" evidence="1">
    <location>
        <begin position="71"/>
        <end position="146"/>
    </location>
</feature>
<reference evidence="2 3" key="1">
    <citation type="journal article" date="2018" name="Evol. Lett.">
        <title>Horizontal gene cluster transfer increased hallucinogenic mushroom diversity.</title>
        <authorList>
            <person name="Reynolds H.T."/>
            <person name="Vijayakumar V."/>
            <person name="Gluck-Thaler E."/>
            <person name="Korotkin H.B."/>
            <person name="Matheny P.B."/>
            <person name="Slot J.C."/>
        </authorList>
    </citation>
    <scope>NUCLEOTIDE SEQUENCE [LARGE SCALE GENOMIC DNA]</scope>
    <source>
        <strain evidence="2 3">2629</strain>
    </source>
</reference>
<sequence length="236" mass="27326">MASQSNRYPLISVNPGSYDFNNHAETFSVQMSLIHNVFIRCLNSIWYHAPLVKKEDEEAFVGYCLIWSKIIHGHHRAEETIVFPFIQAKFDMSTNVDQHKGFLGPFEEFEAYLKSVSAKTSAYDGEKVRALVEAFGDTFVEHLHEEIPTISPERMKQFETGPLDAMISVHDEYIKSHSLVTDMVLVTTHHDISQVPNWPPAPAPIRWIIKNVTYWPYRQYWKFSPFSRTGEPQSLY</sequence>
<gene>
    <name evidence="2" type="ORF">CVT24_010252</name>
</gene>
<dbReference type="InParanoid" id="A0A409YPB0"/>
<dbReference type="Pfam" id="PF01814">
    <property type="entry name" value="Hemerythrin"/>
    <property type="match status" value="1"/>
</dbReference>
<dbReference type="STRING" id="181874.A0A409YPB0"/>
<dbReference type="InterPro" id="IPR053206">
    <property type="entry name" value="Dimeric_xanthone_biosynth"/>
</dbReference>
<dbReference type="CDD" id="cd12108">
    <property type="entry name" value="Hr-like"/>
    <property type="match status" value="1"/>
</dbReference>
<dbReference type="InterPro" id="IPR012312">
    <property type="entry name" value="Hemerythrin-like"/>
</dbReference>
<evidence type="ECO:0000313" key="2">
    <source>
        <dbReference type="EMBL" id="PPR04831.1"/>
    </source>
</evidence>
<dbReference type="PANTHER" id="PTHR38048:SF2">
    <property type="entry name" value="HEMERYTHRIN-LIKE DOMAIN-CONTAINING PROTEIN"/>
    <property type="match status" value="1"/>
</dbReference>
<dbReference type="EMBL" id="NHTK01000886">
    <property type="protein sequence ID" value="PPR04831.1"/>
    <property type="molecule type" value="Genomic_DNA"/>
</dbReference>
<keyword evidence="3" id="KW-1185">Reference proteome</keyword>
<evidence type="ECO:0000259" key="1">
    <source>
        <dbReference type="Pfam" id="PF01814"/>
    </source>
</evidence>
<dbReference type="AlphaFoldDB" id="A0A409YPB0"/>
<evidence type="ECO:0000313" key="3">
    <source>
        <dbReference type="Proteomes" id="UP000284842"/>
    </source>
</evidence>
<comment type="caution">
    <text evidence="2">The sequence shown here is derived from an EMBL/GenBank/DDBJ whole genome shotgun (WGS) entry which is preliminary data.</text>
</comment>
<dbReference type="OrthoDB" id="58416at2759"/>
<proteinExistence type="predicted"/>
<protein>
    <recommendedName>
        <fullName evidence="1">Hemerythrin-like domain-containing protein</fullName>
    </recommendedName>
</protein>
<dbReference type="PANTHER" id="PTHR38048">
    <property type="entry name" value="EXPRESSED PROTEIN"/>
    <property type="match status" value="1"/>
</dbReference>
<dbReference type="Gene3D" id="1.20.120.520">
    <property type="entry name" value="nmb1532 protein domain like"/>
    <property type="match status" value="1"/>
</dbReference>
<accession>A0A409YPB0</accession>
<dbReference type="Proteomes" id="UP000284842">
    <property type="component" value="Unassembled WGS sequence"/>
</dbReference>
<name>A0A409YPB0_9AGAR</name>